<proteinExistence type="predicted"/>
<comment type="cofactor">
    <cofactor evidence="4">
        <name>Mg(2+)</name>
        <dbReference type="ChEBI" id="CHEBI:18420"/>
    </cofactor>
</comment>
<organism evidence="5 6">
    <name type="scientific">Coraliomargarita sinensis</name>
    <dbReference type="NCBI Taxonomy" id="2174842"/>
    <lineage>
        <taxon>Bacteria</taxon>
        <taxon>Pseudomonadati</taxon>
        <taxon>Verrucomicrobiota</taxon>
        <taxon>Opitutia</taxon>
        <taxon>Puniceicoccales</taxon>
        <taxon>Coraliomargaritaceae</taxon>
        <taxon>Coraliomargarita</taxon>
    </lineage>
</organism>
<dbReference type="PROSITE" id="PS00629">
    <property type="entry name" value="IMP_1"/>
    <property type="match status" value="1"/>
</dbReference>
<keyword evidence="1 4" id="KW-0479">Metal-binding</keyword>
<dbReference type="CDD" id="cd01637">
    <property type="entry name" value="IMPase_like"/>
    <property type="match status" value="1"/>
</dbReference>
<dbReference type="GO" id="GO:0046872">
    <property type="term" value="F:metal ion binding"/>
    <property type="evidence" value="ECO:0007669"/>
    <property type="project" value="UniProtKB-KW"/>
</dbReference>
<dbReference type="GO" id="GO:0008934">
    <property type="term" value="F:inositol monophosphate 1-phosphatase activity"/>
    <property type="evidence" value="ECO:0007669"/>
    <property type="project" value="TreeGrafter"/>
</dbReference>
<dbReference type="SUPFAM" id="SSF56655">
    <property type="entry name" value="Carbohydrate phosphatase"/>
    <property type="match status" value="1"/>
</dbReference>
<accession>A0A317ZIK5</accession>
<dbReference type="EMBL" id="QHJQ01000005">
    <property type="protein sequence ID" value="PXA04127.1"/>
    <property type="molecule type" value="Genomic_DNA"/>
</dbReference>
<comment type="caution">
    <text evidence="5">The sequence shown here is derived from an EMBL/GenBank/DDBJ whole genome shotgun (WGS) entry which is preliminary data.</text>
</comment>
<gene>
    <name evidence="5" type="ORF">DDZ13_08800</name>
</gene>
<reference evidence="5 6" key="1">
    <citation type="submission" date="2018-05" db="EMBL/GenBank/DDBJ databases">
        <title>Coraliomargarita sinensis sp. nov., isolated from a marine solar saltern.</title>
        <authorList>
            <person name="Zhou L.Y."/>
        </authorList>
    </citation>
    <scope>NUCLEOTIDE SEQUENCE [LARGE SCALE GENOMIC DNA]</scope>
    <source>
        <strain evidence="5 6">WN38</strain>
    </source>
</reference>
<keyword evidence="6" id="KW-1185">Reference proteome</keyword>
<dbReference type="InterPro" id="IPR000760">
    <property type="entry name" value="Inositol_monophosphatase-like"/>
</dbReference>
<protein>
    <submittedName>
        <fullName evidence="5">Inositol monophosphatase</fullName>
    </submittedName>
</protein>
<evidence type="ECO:0000256" key="1">
    <source>
        <dbReference type="ARBA" id="ARBA00022723"/>
    </source>
</evidence>
<dbReference type="Gene3D" id="3.30.540.10">
    <property type="entry name" value="Fructose-1,6-Bisphosphatase, subunit A, domain 1"/>
    <property type="match status" value="1"/>
</dbReference>
<dbReference type="PANTHER" id="PTHR20854">
    <property type="entry name" value="INOSITOL MONOPHOSPHATASE"/>
    <property type="match status" value="1"/>
</dbReference>
<name>A0A317ZIK5_9BACT</name>
<sequence length="300" mass="32906">MEERKPAMRLNEEQLLDLSGYAASAARKAGALISDYAKREVEVMHKSGGDSLASQVVTEVDELAQSIILEELRSSVQDYDLALLTEELQDDGSRLKKDYFWCIDPMDGTLPFTRGTPGYSVAIALVARDGCPMIGVVYDPVEKRLYQAVHGQSVLIDGEVWQLTSPQPRSGAVLRFYCDCTFEENPERESLSRQMRDFAKAEGYAAGEVIIGGGAVLNACHVLLHRPAVYFKRPKAKTGGGSFWDFAATACLFNEAGAQVSDFSGRTLELNDPKRSFFNHCGVCFTTESGLTAKLGAFFS</sequence>
<dbReference type="Pfam" id="PF00459">
    <property type="entry name" value="Inositol_P"/>
    <property type="match status" value="1"/>
</dbReference>
<dbReference type="Proteomes" id="UP000247099">
    <property type="component" value="Unassembled WGS sequence"/>
</dbReference>
<feature type="binding site" evidence="4">
    <location>
        <position position="104"/>
    </location>
    <ligand>
        <name>Mg(2+)</name>
        <dbReference type="ChEBI" id="CHEBI:18420"/>
        <label>1</label>
        <note>catalytic</note>
    </ligand>
</feature>
<evidence type="ECO:0000256" key="2">
    <source>
        <dbReference type="ARBA" id="ARBA00022801"/>
    </source>
</evidence>
<dbReference type="GO" id="GO:0007165">
    <property type="term" value="P:signal transduction"/>
    <property type="evidence" value="ECO:0007669"/>
    <property type="project" value="TreeGrafter"/>
</dbReference>
<evidence type="ECO:0000313" key="5">
    <source>
        <dbReference type="EMBL" id="PXA04127.1"/>
    </source>
</evidence>
<dbReference type="PRINTS" id="PR00377">
    <property type="entry name" value="IMPHPHTASES"/>
</dbReference>
<dbReference type="GO" id="GO:0006020">
    <property type="term" value="P:inositol metabolic process"/>
    <property type="evidence" value="ECO:0007669"/>
    <property type="project" value="TreeGrafter"/>
</dbReference>
<dbReference type="PANTHER" id="PTHR20854:SF4">
    <property type="entry name" value="INOSITOL-1-MONOPHOSPHATASE-RELATED"/>
    <property type="match status" value="1"/>
</dbReference>
<dbReference type="InterPro" id="IPR020583">
    <property type="entry name" value="Inositol_monoP_metal-BS"/>
</dbReference>
<keyword evidence="3 4" id="KW-0460">Magnesium</keyword>
<dbReference type="AlphaFoldDB" id="A0A317ZIK5"/>
<evidence type="ECO:0000256" key="3">
    <source>
        <dbReference type="ARBA" id="ARBA00022842"/>
    </source>
</evidence>
<feature type="binding site" evidence="4">
    <location>
        <position position="86"/>
    </location>
    <ligand>
        <name>Mg(2+)</name>
        <dbReference type="ChEBI" id="CHEBI:18420"/>
        <label>1</label>
        <note>catalytic</note>
    </ligand>
</feature>
<feature type="binding site" evidence="4">
    <location>
        <position position="107"/>
    </location>
    <ligand>
        <name>Mg(2+)</name>
        <dbReference type="ChEBI" id="CHEBI:18420"/>
        <label>1</label>
        <note>catalytic</note>
    </ligand>
</feature>
<feature type="binding site" evidence="4">
    <location>
        <position position="245"/>
    </location>
    <ligand>
        <name>Mg(2+)</name>
        <dbReference type="ChEBI" id="CHEBI:18420"/>
        <label>1</label>
        <note>catalytic</note>
    </ligand>
</feature>
<dbReference type="Gene3D" id="3.40.190.80">
    <property type="match status" value="1"/>
</dbReference>
<keyword evidence="2" id="KW-0378">Hydrolase</keyword>
<dbReference type="InParanoid" id="A0A317ZIK5"/>
<evidence type="ECO:0000256" key="4">
    <source>
        <dbReference type="PIRSR" id="PIRSR600760-2"/>
    </source>
</evidence>
<evidence type="ECO:0000313" key="6">
    <source>
        <dbReference type="Proteomes" id="UP000247099"/>
    </source>
</evidence>